<keyword evidence="3" id="KW-1185">Reference proteome</keyword>
<dbReference type="EMBL" id="JANBQB010000002">
    <property type="protein sequence ID" value="KAJ1985298.1"/>
    <property type="molecule type" value="Genomic_DNA"/>
</dbReference>
<feature type="region of interest" description="Disordered" evidence="1">
    <location>
        <begin position="1"/>
        <end position="23"/>
    </location>
</feature>
<feature type="region of interest" description="Disordered" evidence="1">
    <location>
        <begin position="60"/>
        <end position="207"/>
    </location>
</feature>
<evidence type="ECO:0000313" key="3">
    <source>
        <dbReference type="Proteomes" id="UP001151582"/>
    </source>
</evidence>
<dbReference type="InterPro" id="IPR007062">
    <property type="entry name" value="PPI-2"/>
</dbReference>
<dbReference type="GO" id="GO:0009966">
    <property type="term" value="P:regulation of signal transduction"/>
    <property type="evidence" value="ECO:0007669"/>
    <property type="project" value="InterPro"/>
</dbReference>
<dbReference type="PANTHER" id="PTHR12398">
    <property type="entry name" value="PROTEIN PHOSPHATASE INHIBITOR"/>
    <property type="match status" value="1"/>
</dbReference>
<dbReference type="Proteomes" id="UP001151582">
    <property type="component" value="Unassembled WGS sequence"/>
</dbReference>
<dbReference type="GO" id="GO:0004864">
    <property type="term" value="F:protein phosphatase inhibitor activity"/>
    <property type="evidence" value="ECO:0007669"/>
    <property type="project" value="InterPro"/>
</dbReference>
<gene>
    <name evidence="2" type="ORF">H4R34_000119</name>
</gene>
<evidence type="ECO:0008006" key="4">
    <source>
        <dbReference type="Google" id="ProtNLM"/>
    </source>
</evidence>
<evidence type="ECO:0000256" key="1">
    <source>
        <dbReference type="SAM" id="MobiDB-lite"/>
    </source>
</evidence>
<feature type="compositionally biased region" description="Acidic residues" evidence="1">
    <location>
        <begin position="91"/>
        <end position="100"/>
    </location>
</feature>
<sequence>MPKGILKKDPASSQHEKANRLKWDEDSLMLTEAQKDSKMKITEPKTPFVHYNMDEEMYDEMEEMTLATPSPTKRNPSPKFDSRNAASSGSEWEEDEDMIPEEAKEKHHHFQKMRAKHYNMKEAFVKPTELEDLDDDEDDANNDNESDEDDDEDQMAQDEETSRNTERCLAQSSRSPTGTLPPVPVVPTNGTSTHSAAPATQPPSSKT</sequence>
<feature type="compositionally biased region" description="Basic residues" evidence="1">
    <location>
        <begin position="106"/>
        <end position="118"/>
    </location>
</feature>
<dbReference type="PANTHER" id="PTHR12398:SF20">
    <property type="entry name" value="PROTEIN PHOSPHATASE 1 REGULATORY INHIBITOR SUBUNIT 2"/>
    <property type="match status" value="1"/>
</dbReference>
<name>A0A9W8BB23_9FUNG</name>
<protein>
    <recommendedName>
        <fullName evidence="4">Protein phosphatase inhibitor 2</fullName>
    </recommendedName>
</protein>
<dbReference type="AlphaFoldDB" id="A0A9W8BB23"/>
<proteinExistence type="predicted"/>
<reference evidence="2" key="1">
    <citation type="submission" date="2022-07" db="EMBL/GenBank/DDBJ databases">
        <title>Phylogenomic reconstructions and comparative analyses of Kickxellomycotina fungi.</title>
        <authorList>
            <person name="Reynolds N.K."/>
            <person name="Stajich J.E."/>
            <person name="Barry K."/>
            <person name="Grigoriev I.V."/>
            <person name="Crous P."/>
            <person name="Smith M.E."/>
        </authorList>
    </citation>
    <scope>NUCLEOTIDE SEQUENCE</scope>
    <source>
        <strain evidence="2">RSA 567</strain>
    </source>
</reference>
<dbReference type="OrthoDB" id="551302at2759"/>
<accession>A0A9W8BB23</accession>
<feature type="compositionally biased region" description="Acidic residues" evidence="1">
    <location>
        <begin position="130"/>
        <end position="159"/>
    </location>
</feature>
<comment type="caution">
    <text evidence="2">The sequence shown here is derived from an EMBL/GenBank/DDBJ whole genome shotgun (WGS) entry which is preliminary data.</text>
</comment>
<organism evidence="2 3">
    <name type="scientific">Dimargaris verticillata</name>
    <dbReference type="NCBI Taxonomy" id="2761393"/>
    <lineage>
        <taxon>Eukaryota</taxon>
        <taxon>Fungi</taxon>
        <taxon>Fungi incertae sedis</taxon>
        <taxon>Zoopagomycota</taxon>
        <taxon>Kickxellomycotina</taxon>
        <taxon>Dimargaritomycetes</taxon>
        <taxon>Dimargaritales</taxon>
        <taxon>Dimargaritaceae</taxon>
        <taxon>Dimargaris</taxon>
    </lineage>
</organism>
<dbReference type="Pfam" id="PF04979">
    <property type="entry name" value="IPP-2"/>
    <property type="match status" value="1"/>
</dbReference>
<evidence type="ECO:0000313" key="2">
    <source>
        <dbReference type="EMBL" id="KAJ1985298.1"/>
    </source>
</evidence>